<accession>A0A2C9DYU9</accession>
<dbReference type="KEGG" id="upa:UPA3_0419"/>
<dbReference type="Pfam" id="PF21637">
    <property type="entry name" value="DUF6856"/>
    <property type="match status" value="1"/>
</dbReference>
<protein>
    <submittedName>
        <fullName evidence="1">Uncharacterized protein</fullName>
    </submittedName>
</protein>
<dbReference type="AlphaFoldDB" id="A0A2C9DYU9"/>
<dbReference type="GeneID" id="29672315"/>
<dbReference type="EMBL" id="CP000942">
    <property type="protein sequence ID" value="ACA33146.1"/>
    <property type="molecule type" value="Genomic_DNA"/>
</dbReference>
<organism evidence="1 2">
    <name type="scientific">Ureaplasma parvum serovar 3 (strain ATCC 27815 / 27 / NCTC 11736)</name>
    <dbReference type="NCBI Taxonomy" id="505682"/>
    <lineage>
        <taxon>Bacteria</taxon>
        <taxon>Bacillati</taxon>
        <taxon>Mycoplasmatota</taxon>
        <taxon>Mycoplasmoidales</taxon>
        <taxon>Mycoplasmoidaceae</taxon>
        <taxon>Ureaplasma</taxon>
    </lineage>
</organism>
<name>A0A2C9DYU9_UREP2</name>
<dbReference type="Proteomes" id="UP000002162">
    <property type="component" value="Chromosome"/>
</dbReference>
<sequence length="298" mass="33851">MKKAILISISSLIGISAIVATSTFLSLSAKTNIYAKLIKSSDLNQSLNYTNLSDANIGIKEMLLGTNKINNGNYVLYIGTQSNLDNLNFVYDNQTNHINSISDLKYNDNLKFNGSLAKSINNVKNYADKGVYEHVPEFYSFIDLMDTNVFKQKQDYENLIKQNKSSTIKEDQNWANNAPTDYSFDVNKKYKDKSGREVYFRNDTQAVKFREILNFLKKYLSKEKLIELSTSQTPGIVLFYSQDNLSKGPQVYASSKIYDKSKNERKESYVSGDNVYNSSRFEFGGDLNAAIYSVYGKK</sequence>
<evidence type="ECO:0000313" key="2">
    <source>
        <dbReference type="Proteomes" id="UP000002162"/>
    </source>
</evidence>
<dbReference type="InterPro" id="IPR049194">
    <property type="entry name" value="DUF6856"/>
</dbReference>
<dbReference type="HOGENOM" id="CLU_933652_0_0_14"/>
<evidence type="ECO:0000313" key="1">
    <source>
        <dbReference type="EMBL" id="ACA33146.1"/>
    </source>
</evidence>
<dbReference type="RefSeq" id="WP_006688476.1">
    <property type="nucleotide sequence ID" value="NC_010503.1"/>
</dbReference>
<reference evidence="1 2" key="1">
    <citation type="submission" date="2008-02" db="EMBL/GenBank/DDBJ databases">
        <title>Genome sequence of Ureaplasma parvum serovar 3.</title>
        <authorList>
            <person name="Methe B.A."/>
            <person name="Glass J."/>
            <person name="Waites K."/>
            <person name="Shrivastava S."/>
        </authorList>
    </citation>
    <scope>NUCLEOTIDE SEQUENCE [LARGE SCALE GENOMIC DNA]</scope>
    <source>
        <strain evidence="2">ATCC 27815 / 27 / NCTC 11736</strain>
    </source>
</reference>
<proteinExistence type="predicted"/>
<gene>
    <name evidence="1" type="ordered locus">UPA3_0419</name>
</gene>